<evidence type="ECO:0000313" key="2">
    <source>
        <dbReference type="EMBL" id="KAK7318152.1"/>
    </source>
</evidence>
<keyword evidence="1" id="KW-0472">Membrane</keyword>
<reference evidence="2 3" key="1">
    <citation type="submission" date="2024-01" db="EMBL/GenBank/DDBJ databases">
        <title>The genomes of 5 underutilized Papilionoideae crops provide insights into root nodulation and disease resistance.</title>
        <authorList>
            <person name="Yuan L."/>
        </authorList>
    </citation>
    <scope>NUCLEOTIDE SEQUENCE [LARGE SCALE GENOMIC DNA]</scope>
    <source>
        <strain evidence="2">LY-2023</strain>
        <tissue evidence="2">Leaf</tissue>
    </source>
</reference>
<proteinExistence type="predicted"/>
<dbReference type="Proteomes" id="UP001359559">
    <property type="component" value="Unassembled WGS sequence"/>
</dbReference>
<keyword evidence="1" id="KW-0812">Transmembrane</keyword>
<evidence type="ECO:0000313" key="3">
    <source>
        <dbReference type="Proteomes" id="UP001359559"/>
    </source>
</evidence>
<dbReference type="AlphaFoldDB" id="A0AAN9Q171"/>
<keyword evidence="1" id="KW-1133">Transmembrane helix</keyword>
<gene>
    <name evidence="2" type="ORF">RJT34_02850</name>
</gene>
<keyword evidence="3" id="KW-1185">Reference proteome</keyword>
<comment type="caution">
    <text evidence="2">The sequence shown here is derived from an EMBL/GenBank/DDBJ whole genome shotgun (WGS) entry which is preliminary data.</text>
</comment>
<dbReference type="EMBL" id="JAYKXN010000001">
    <property type="protein sequence ID" value="KAK7318152.1"/>
    <property type="molecule type" value="Genomic_DNA"/>
</dbReference>
<name>A0AAN9Q171_CLITE</name>
<feature type="transmembrane region" description="Helical" evidence="1">
    <location>
        <begin position="40"/>
        <end position="61"/>
    </location>
</feature>
<protein>
    <submittedName>
        <fullName evidence="2">Uncharacterized protein</fullName>
    </submittedName>
</protein>
<sequence length="175" mass="20000">MCETYAFVPLCGHIHAYMPYHTLGSDSACVSLLHVSVHLYIEWVFIYSCPCMVFLIGYGLTHITTPLCLWMRPIPCLSSSRVEKLSGRPYAQRLSHMMIHDPCGRIHVHFITPMHSSSLLLPGLTRVRLNISMGAYTHMLHVNHSLFHDLGCLYATLGCSMPRFYFPYFNTPYLC</sequence>
<evidence type="ECO:0000256" key="1">
    <source>
        <dbReference type="SAM" id="Phobius"/>
    </source>
</evidence>
<organism evidence="2 3">
    <name type="scientific">Clitoria ternatea</name>
    <name type="common">Butterfly pea</name>
    <dbReference type="NCBI Taxonomy" id="43366"/>
    <lineage>
        <taxon>Eukaryota</taxon>
        <taxon>Viridiplantae</taxon>
        <taxon>Streptophyta</taxon>
        <taxon>Embryophyta</taxon>
        <taxon>Tracheophyta</taxon>
        <taxon>Spermatophyta</taxon>
        <taxon>Magnoliopsida</taxon>
        <taxon>eudicotyledons</taxon>
        <taxon>Gunneridae</taxon>
        <taxon>Pentapetalae</taxon>
        <taxon>rosids</taxon>
        <taxon>fabids</taxon>
        <taxon>Fabales</taxon>
        <taxon>Fabaceae</taxon>
        <taxon>Papilionoideae</taxon>
        <taxon>50 kb inversion clade</taxon>
        <taxon>NPAAA clade</taxon>
        <taxon>indigoferoid/millettioid clade</taxon>
        <taxon>Phaseoleae</taxon>
        <taxon>Clitoria</taxon>
    </lineage>
</organism>
<accession>A0AAN9Q171</accession>